<proteinExistence type="predicted"/>
<dbReference type="InterPro" id="IPR051207">
    <property type="entry name" value="ComplexI_NDUFA9_subunit"/>
</dbReference>
<dbReference type="CDD" id="cd05271">
    <property type="entry name" value="NDUFA9_like_SDR_a"/>
    <property type="match status" value="1"/>
</dbReference>
<dbReference type="Gene3D" id="3.40.50.720">
    <property type="entry name" value="NAD(P)-binding Rossmann-like Domain"/>
    <property type="match status" value="1"/>
</dbReference>
<dbReference type="PANTHER" id="PTHR12126:SF11">
    <property type="entry name" value="NADH DEHYDROGENASE [UBIQUINONE] 1 ALPHA SUBCOMPLEX SUBUNIT 9, MITOCHONDRIAL"/>
    <property type="match status" value="1"/>
</dbReference>
<evidence type="ECO:0000259" key="1">
    <source>
        <dbReference type="Pfam" id="PF01370"/>
    </source>
</evidence>
<gene>
    <name evidence="2" type="ORF">FISHEDRAFT_37330</name>
</gene>
<dbReference type="InterPro" id="IPR001509">
    <property type="entry name" value="Epimerase_deHydtase"/>
</dbReference>
<name>A0A0D7AJ04_9AGAR</name>
<dbReference type="SUPFAM" id="SSF51735">
    <property type="entry name" value="NAD(P)-binding Rossmann-fold domains"/>
    <property type="match status" value="1"/>
</dbReference>
<dbReference type="OrthoDB" id="275457at2759"/>
<feature type="domain" description="NAD-dependent epimerase/dehydratase" evidence="1">
    <location>
        <begin position="8"/>
        <end position="205"/>
    </location>
</feature>
<sequence>MEGARKIVICGAGFLGSHIARCIKHSSPPLTHLQITSRKPAPERLPPELAPRATVSYEAADVTSPSSLSRAFRNADVVVSLVGLMHGDAKQFENIQWKGAENVAAAAREANAKVIHISAIGADADSHIPYVRTKALGEMAVLNICPTATIIRPSLVFGPEDDFFNRFARLSKVLPFIPVFGGGVSLFQPVYVGDIARAVEIISRTDPEIESKVSGKIFEAGGPEVFTYRELVEKLLRYTHRRRPIISLPFWVGTLQGLVLEQLPLNLFTITRSQVEQLKFDNIVSPPKPGCMTFQELVERYSPSNLPLKRIDEILPTYLK</sequence>
<dbReference type="InterPro" id="IPR036291">
    <property type="entry name" value="NAD(P)-bd_dom_sf"/>
</dbReference>
<dbReference type="EMBL" id="KN881666">
    <property type="protein sequence ID" value="KIY51276.1"/>
    <property type="molecule type" value="Genomic_DNA"/>
</dbReference>
<evidence type="ECO:0000313" key="3">
    <source>
        <dbReference type="Proteomes" id="UP000054144"/>
    </source>
</evidence>
<keyword evidence="3" id="KW-1185">Reference proteome</keyword>
<reference evidence="2 3" key="1">
    <citation type="journal article" date="2015" name="Fungal Genet. Biol.">
        <title>Evolution of novel wood decay mechanisms in Agaricales revealed by the genome sequences of Fistulina hepatica and Cylindrobasidium torrendii.</title>
        <authorList>
            <person name="Floudas D."/>
            <person name="Held B.W."/>
            <person name="Riley R."/>
            <person name="Nagy L.G."/>
            <person name="Koehler G."/>
            <person name="Ransdell A.S."/>
            <person name="Younus H."/>
            <person name="Chow J."/>
            <person name="Chiniquy J."/>
            <person name="Lipzen A."/>
            <person name="Tritt A."/>
            <person name="Sun H."/>
            <person name="Haridas S."/>
            <person name="LaButti K."/>
            <person name="Ohm R.A."/>
            <person name="Kues U."/>
            <person name="Blanchette R.A."/>
            <person name="Grigoriev I.V."/>
            <person name="Minto R.E."/>
            <person name="Hibbett D.S."/>
        </authorList>
    </citation>
    <scope>NUCLEOTIDE SEQUENCE [LARGE SCALE GENOMIC DNA]</scope>
    <source>
        <strain evidence="2 3">ATCC 64428</strain>
    </source>
</reference>
<accession>A0A0D7AJ04</accession>
<dbReference type="GO" id="GO:0005739">
    <property type="term" value="C:mitochondrion"/>
    <property type="evidence" value="ECO:0007669"/>
    <property type="project" value="TreeGrafter"/>
</dbReference>
<organism evidence="2 3">
    <name type="scientific">Fistulina hepatica ATCC 64428</name>
    <dbReference type="NCBI Taxonomy" id="1128425"/>
    <lineage>
        <taxon>Eukaryota</taxon>
        <taxon>Fungi</taxon>
        <taxon>Dikarya</taxon>
        <taxon>Basidiomycota</taxon>
        <taxon>Agaricomycotina</taxon>
        <taxon>Agaricomycetes</taxon>
        <taxon>Agaricomycetidae</taxon>
        <taxon>Agaricales</taxon>
        <taxon>Fistulinaceae</taxon>
        <taxon>Fistulina</taxon>
    </lineage>
</organism>
<dbReference type="AlphaFoldDB" id="A0A0D7AJ04"/>
<dbReference type="PANTHER" id="PTHR12126">
    <property type="entry name" value="NADH-UBIQUINONE OXIDOREDUCTASE 39 KDA SUBUNIT-RELATED"/>
    <property type="match status" value="1"/>
</dbReference>
<dbReference type="GO" id="GO:0044877">
    <property type="term" value="F:protein-containing complex binding"/>
    <property type="evidence" value="ECO:0007669"/>
    <property type="project" value="TreeGrafter"/>
</dbReference>
<protein>
    <submittedName>
        <fullName evidence="2">NAD(P)-binding protein</fullName>
    </submittedName>
</protein>
<evidence type="ECO:0000313" key="2">
    <source>
        <dbReference type="EMBL" id="KIY51276.1"/>
    </source>
</evidence>
<dbReference type="Proteomes" id="UP000054144">
    <property type="component" value="Unassembled WGS sequence"/>
</dbReference>
<dbReference type="Pfam" id="PF01370">
    <property type="entry name" value="Epimerase"/>
    <property type="match status" value="1"/>
</dbReference>